<feature type="domain" description="KaiC-like" evidence="3">
    <location>
        <begin position="7"/>
        <end position="203"/>
    </location>
</feature>
<proteinExistence type="predicted"/>
<dbReference type="AlphaFoldDB" id="A0A2K5ASB2"/>
<dbReference type="SUPFAM" id="SSF52540">
    <property type="entry name" value="P-loop containing nucleoside triphosphate hydrolases"/>
    <property type="match status" value="1"/>
</dbReference>
<keyword evidence="2" id="KW-0067">ATP-binding</keyword>
<dbReference type="PANTHER" id="PTHR43637:SF3">
    <property type="entry name" value="FLAGELLA-RELATED PROTEIN H-RELATED"/>
    <property type="match status" value="1"/>
</dbReference>
<dbReference type="PANTHER" id="PTHR43637">
    <property type="entry name" value="UPF0273 PROTEIN TM_0370"/>
    <property type="match status" value="1"/>
</dbReference>
<dbReference type="InterPro" id="IPR014774">
    <property type="entry name" value="KaiC-like_dom"/>
</dbReference>
<protein>
    <submittedName>
        <fullName evidence="4">Flagella protein FlaH</fullName>
    </submittedName>
</protein>
<evidence type="ECO:0000259" key="3">
    <source>
        <dbReference type="Pfam" id="PF06745"/>
    </source>
</evidence>
<reference evidence="5" key="1">
    <citation type="submission" date="2018-01" db="EMBL/GenBank/DDBJ databases">
        <authorList>
            <person name="Kerou L M."/>
        </authorList>
    </citation>
    <scope>NUCLEOTIDE SEQUENCE [LARGE SCALE GENOMIC DNA]</scope>
    <source>
        <strain evidence="5">SCU2</strain>
    </source>
</reference>
<evidence type="ECO:0000256" key="2">
    <source>
        <dbReference type="ARBA" id="ARBA00022840"/>
    </source>
</evidence>
<keyword evidence="5" id="KW-1185">Reference proteome</keyword>
<evidence type="ECO:0000256" key="1">
    <source>
        <dbReference type="ARBA" id="ARBA00022741"/>
    </source>
</evidence>
<dbReference type="Proteomes" id="UP000236248">
    <property type="component" value="Chromosome NCAV"/>
</dbReference>
<dbReference type="GO" id="GO:0005524">
    <property type="term" value="F:ATP binding"/>
    <property type="evidence" value="ECO:0007669"/>
    <property type="project" value="UniProtKB-KW"/>
</dbReference>
<dbReference type="InterPro" id="IPR027417">
    <property type="entry name" value="P-loop_NTPase"/>
</dbReference>
<evidence type="ECO:0000313" key="5">
    <source>
        <dbReference type="Proteomes" id="UP000236248"/>
    </source>
</evidence>
<keyword evidence="4" id="KW-0966">Cell projection</keyword>
<organism evidence="4 5">
    <name type="scientific">Candidatus Nitrosocaldus cavascurensis</name>
    <dbReference type="NCBI Taxonomy" id="2058097"/>
    <lineage>
        <taxon>Archaea</taxon>
        <taxon>Nitrososphaerota</taxon>
        <taxon>Nitrososphaeria</taxon>
        <taxon>Candidatus Nitrosocaldales</taxon>
        <taxon>Candidatus Nitrosocaldaceae</taxon>
        <taxon>Candidatus Nitrosocaldus</taxon>
    </lineage>
</organism>
<keyword evidence="1" id="KW-0547">Nucleotide-binding</keyword>
<accession>A0A2K5ASB2</accession>
<dbReference type="KEGG" id="ncv:NCAV_1367"/>
<gene>
    <name evidence="4" type="primary">flaH</name>
    <name evidence="4" type="ORF">NCAV_1367</name>
</gene>
<keyword evidence="4" id="KW-0969">Cilium</keyword>
<name>A0A2K5ASB2_9ARCH</name>
<dbReference type="EMBL" id="LT981265">
    <property type="protein sequence ID" value="SPC34533.1"/>
    <property type="molecule type" value="Genomic_DNA"/>
</dbReference>
<evidence type="ECO:0000313" key="4">
    <source>
        <dbReference type="EMBL" id="SPC34533.1"/>
    </source>
</evidence>
<dbReference type="Pfam" id="PF06745">
    <property type="entry name" value="ATPase"/>
    <property type="match status" value="1"/>
</dbReference>
<dbReference type="Gene3D" id="3.40.50.300">
    <property type="entry name" value="P-loop containing nucleotide triphosphate hydrolases"/>
    <property type="match status" value="1"/>
</dbReference>
<sequence length="233" mass="25653">MVKIISTTNEEIDRQLGGGLPLPSLILIEGEHGSGKSVIAALFTYGMLAAGMRVLMISENNIREYIDKMKAITYNFSIPFLKRRLIMLPLHVYGAKWSREYAKYLLPIISRYINANADKFDAVVIDSISLLTMYAEEEAILDFITRCKNLVTNGISIVLTAHPSSMNENIGSKLRSASDCYIRLKSVNVAGRDVKSVEIVKILGSMGQVNSQFSAEVSSVFGLKIVPIAMANA</sequence>
<dbReference type="NCBIfam" id="NF004723">
    <property type="entry name" value="PRK06067.1"/>
    <property type="match status" value="1"/>
</dbReference>
<keyword evidence="4" id="KW-0282">Flagellum</keyword>